<keyword evidence="4" id="KW-1185">Reference proteome</keyword>
<accession>A0A369W5A1</accession>
<dbReference type="PANTHER" id="PTHR36698">
    <property type="entry name" value="BLL5892 PROTEIN"/>
    <property type="match status" value="1"/>
</dbReference>
<gene>
    <name evidence="3" type="ORF">DVH29_04745</name>
</gene>
<sequence>MENKANYAIVGAFVTLLLLGFAGFVYWFAIADQVRERVSYRIVFDGAVTGLNAGTTVLFNGLPVGTVETVSINPDDPSQVLARIGVEATAPVMNDTRAVLEVQGLTGIANIQLLGGSLEAGPLLPPEGQRIATIRGEAAGLQNLLEGATNIIESAEATFARIESFFAENESRLTTTLANIDQLTAGLAGLVEGAGDDSDFDVIVSNVRTTLESIDSTFGELDVFVRDNRISLSNTISNAETFSAALAANSDAIDGFLASMTRTSDQIGPLADEMQILTQDVRRLVAAIPPDEVRSTVADIGAFAQTLAQNTDNIEGFFTDARLLAGNLSGVSDGLQDTLDLIDRASAAVDPDVIARAMANIDAFSAVLGNNAENVDGILANTRQFTETLGTATARADTLIARFDGMVTTEDGQMLFEEVRETAASIRQLVERVDSMVASDDGQTLFADFSAAALSIRDLSERLNAMAASEEGEHLIANIGAAANSVESLANALDERTAAISLGLTSFTNSGLGAYTTLANEAMRSLQLFNRVLDQIQRNPQVLVFGGESVREFTP</sequence>
<organism evidence="3 4">
    <name type="scientific">Pelagibacterium lacus</name>
    <dbReference type="NCBI Taxonomy" id="2282655"/>
    <lineage>
        <taxon>Bacteria</taxon>
        <taxon>Pseudomonadati</taxon>
        <taxon>Pseudomonadota</taxon>
        <taxon>Alphaproteobacteria</taxon>
        <taxon>Hyphomicrobiales</taxon>
        <taxon>Devosiaceae</taxon>
        <taxon>Pelagibacterium</taxon>
    </lineage>
</organism>
<dbReference type="EMBL" id="QQNH01000004">
    <property type="protein sequence ID" value="RDE09846.1"/>
    <property type="molecule type" value="Genomic_DNA"/>
</dbReference>
<keyword evidence="1" id="KW-0472">Membrane</keyword>
<keyword evidence="1" id="KW-1133">Transmembrane helix</keyword>
<dbReference type="OrthoDB" id="9808689at2"/>
<feature type="domain" description="Mce/MlaD" evidence="2">
    <location>
        <begin position="40"/>
        <end position="115"/>
    </location>
</feature>
<keyword evidence="1" id="KW-0812">Transmembrane</keyword>
<dbReference type="Proteomes" id="UP000253759">
    <property type="component" value="Unassembled WGS sequence"/>
</dbReference>
<evidence type="ECO:0000259" key="2">
    <source>
        <dbReference type="Pfam" id="PF02470"/>
    </source>
</evidence>
<dbReference type="InterPro" id="IPR003399">
    <property type="entry name" value="Mce/MlaD"/>
</dbReference>
<evidence type="ECO:0000313" key="3">
    <source>
        <dbReference type="EMBL" id="RDE09846.1"/>
    </source>
</evidence>
<protein>
    <submittedName>
        <fullName evidence="3">MCE family protein</fullName>
    </submittedName>
</protein>
<evidence type="ECO:0000313" key="4">
    <source>
        <dbReference type="Proteomes" id="UP000253759"/>
    </source>
</evidence>
<dbReference type="Pfam" id="PF02470">
    <property type="entry name" value="MlaD"/>
    <property type="match status" value="1"/>
</dbReference>
<reference evidence="4" key="1">
    <citation type="submission" date="2018-07" db="EMBL/GenBank/DDBJ databases">
        <authorList>
            <person name="Liu B.-T."/>
            <person name="Du Z."/>
        </authorList>
    </citation>
    <scope>NUCLEOTIDE SEQUENCE [LARGE SCALE GENOMIC DNA]</scope>
    <source>
        <strain evidence="4">XYN52</strain>
    </source>
</reference>
<dbReference type="AlphaFoldDB" id="A0A369W5A1"/>
<dbReference type="PANTHER" id="PTHR36698:SF2">
    <property type="entry name" value="MCE_MLAD DOMAIN-CONTAINING PROTEIN"/>
    <property type="match status" value="1"/>
</dbReference>
<dbReference type="RefSeq" id="WP_114645009.1">
    <property type="nucleotide sequence ID" value="NZ_QQNH01000004.1"/>
</dbReference>
<comment type="caution">
    <text evidence="3">The sequence shown here is derived from an EMBL/GenBank/DDBJ whole genome shotgun (WGS) entry which is preliminary data.</text>
</comment>
<proteinExistence type="predicted"/>
<feature type="transmembrane region" description="Helical" evidence="1">
    <location>
        <begin position="7"/>
        <end position="29"/>
    </location>
</feature>
<evidence type="ECO:0000256" key="1">
    <source>
        <dbReference type="SAM" id="Phobius"/>
    </source>
</evidence>
<name>A0A369W5A1_9HYPH</name>